<dbReference type="RefSeq" id="WP_184205231.1">
    <property type="nucleotide sequence ID" value="NZ_JACHIF010000001.1"/>
</dbReference>
<keyword evidence="2" id="KW-1185">Reference proteome</keyword>
<dbReference type="EMBL" id="JACHIF010000001">
    <property type="protein sequence ID" value="MBB5036388.1"/>
    <property type="molecule type" value="Genomic_DNA"/>
</dbReference>
<protein>
    <submittedName>
        <fullName evidence="1">Putative addiction module component (TIGR02574 family)</fullName>
    </submittedName>
</protein>
<organism evidence="1 2">
    <name type="scientific">Prosthecobacter dejongeii</name>
    <dbReference type="NCBI Taxonomy" id="48465"/>
    <lineage>
        <taxon>Bacteria</taxon>
        <taxon>Pseudomonadati</taxon>
        <taxon>Verrucomicrobiota</taxon>
        <taxon>Verrucomicrobiia</taxon>
        <taxon>Verrucomicrobiales</taxon>
        <taxon>Verrucomicrobiaceae</taxon>
        <taxon>Prosthecobacter</taxon>
    </lineage>
</organism>
<dbReference type="Proteomes" id="UP000534294">
    <property type="component" value="Unassembled WGS sequence"/>
</dbReference>
<accession>A0A7W7YHQ2</accession>
<gene>
    <name evidence="1" type="ORF">HNQ64_000622</name>
</gene>
<evidence type="ECO:0000313" key="1">
    <source>
        <dbReference type="EMBL" id="MBB5036388.1"/>
    </source>
</evidence>
<dbReference type="InterPro" id="IPR013406">
    <property type="entry name" value="CHP02574_addiction_mod"/>
</dbReference>
<evidence type="ECO:0000313" key="2">
    <source>
        <dbReference type="Proteomes" id="UP000534294"/>
    </source>
</evidence>
<proteinExistence type="predicted"/>
<name>A0A7W7YHQ2_9BACT</name>
<dbReference type="Pfam" id="PF09720">
    <property type="entry name" value="Unstab_antitox"/>
    <property type="match status" value="1"/>
</dbReference>
<dbReference type="AlphaFoldDB" id="A0A7W7YHQ2"/>
<sequence length="74" mass="8384">MMIDRIAPEALKLPLEERIQLAASLWESIEDPYALAADREDEEAILLALVRDAEIESGKVAPISHSDLMRRLRK</sequence>
<reference evidence="1 2" key="1">
    <citation type="submission" date="2020-08" db="EMBL/GenBank/DDBJ databases">
        <title>Genomic Encyclopedia of Type Strains, Phase IV (KMG-IV): sequencing the most valuable type-strain genomes for metagenomic binning, comparative biology and taxonomic classification.</title>
        <authorList>
            <person name="Goeker M."/>
        </authorList>
    </citation>
    <scope>NUCLEOTIDE SEQUENCE [LARGE SCALE GENOMIC DNA]</scope>
    <source>
        <strain evidence="1 2">DSM 12251</strain>
    </source>
</reference>
<comment type="caution">
    <text evidence="1">The sequence shown here is derived from an EMBL/GenBank/DDBJ whole genome shotgun (WGS) entry which is preliminary data.</text>
</comment>